<comment type="subcellular location">
    <subcellularLocation>
        <location evidence="8">Cytoplasm</location>
    </subcellularLocation>
</comment>
<comment type="catalytic activity">
    <reaction evidence="7 8">
        <text>L-threonylcarbamoyladenylate + adenosine(37) in tRNA = N(6)-L-threonylcarbamoyladenosine(37) in tRNA + AMP + H(+)</text>
        <dbReference type="Rhea" id="RHEA:37059"/>
        <dbReference type="Rhea" id="RHEA-COMP:10162"/>
        <dbReference type="Rhea" id="RHEA-COMP:10163"/>
        <dbReference type="ChEBI" id="CHEBI:15378"/>
        <dbReference type="ChEBI" id="CHEBI:73682"/>
        <dbReference type="ChEBI" id="CHEBI:74411"/>
        <dbReference type="ChEBI" id="CHEBI:74418"/>
        <dbReference type="ChEBI" id="CHEBI:456215"/>
        <dbReference type="EC" id="2.3.1.234"/>
    </reaction>
</comment>
<dbReference type="InterPro" id="IPR043129">
    <property type="entry name" value="ATPase_NBD"/>
</dbReference>
<dbReference type="PRINTS" id="PR00789">
    <property type="entry name" value="OSIALOPTASE"/>
</dbReference>
<dbReference type="OrthoDB" id="9806197at2"/>
<dbReference type="PANTHER" id="PTHR11735">
    <property type="entry name" value="TRNA N6-ADENOSINE THREONYLCARBAMOYLTRANSFERASE"/>
    <property type="match status" value="1"/>
</dbReference>
<comment type="function">
    <text evidence="8">Required for the formation of a threonylcarbamoyl group on adenosine at position 37 (t(6)A37) in tRNAs that read codons beginning with adenine. Is involved in the transfer of the threonylcarbamoyl moiety of threonylcarbamoyl-AMP (TC-AMP) to the N6 group of A37, together with TsaE and TsaB. TsaD likely plays a direct catalytic role in this reaction.</text>
</comment>
<dbReference type="PANTHER" id="PTHR11735:SF6">
    <property type="entry name" value="TRNA N6-ADENOSINE THREONYLCARBAMOYLTRANSFERASE, MITOCHONDRIAL"/>
    <property type="match status" value="1"/>
</dbReference>
<comment type="caution">
    <text evidence="10">The sequence shown here is derived from an EMBL/GenBank/DDBJ whole genome shotgun (WGS) entry which is preliminary data.</text>
</comment>
<feature type="binding site" evidence="8">
    <location>
        <position position="180"/>
    </location>
    <ligand>
        <name>substrate</name>
    </ligand>
</feature>
<sequence>MIILAIETSCDETACAILKDGRYLLANLVASQEELHRRYGGIVPELASRKHMEIILPITEEALKKANVSLENIDAVCVTNGPGLIGSLVIGVSFAKALAYGQKIPLIACDHINAHILAVFLEKERPPFPFVALVVSGGHTALFWVKDYLEFYLLGQTRDDAAGEAFDKVAKLLGLGYPGGRIISRLAEEGNPDLIPLPRPMLDKPGFDFSFSGLKTAVVNYVNDLKQKGLSIPLHDLCAAFEKAVVEVLKEKALAALSATNCQHLVLAGGVAANKRLRETLKQEAQKKNFRLYLPSPEFCTDNAAMVAVCGYRKYLRGEFASLDLDVYARATFKKLSL</sequence>
<evidence type="ECO:0000256" key="8">
    <source>
        <dbReference type="HAMAP-Rule" id="MF_01445"/>
    </source>
</evidence>
<dbReference type="NCBIfam" id="TIGR03723">
    <property type="entry name" value="T6A_TsaD_YgjD"/>
    <property type="match status" value="1"/>
</dbReference>
<dbReference type="STRING" id="1795632.TH606_00960"/>
<feature type="binding site" evidence="8">
    <location>
        <position position="115"/>
    </location>
    <ligand>
        <name>Fe cation</name>
        <dbReference type="ChEBI" id="CHEBI:24875"/>
    </ligand>
</feature>
<accession>A0A177E9C7</accession>
<dbReference type="GO" id="GO:0005506">
    <property type="term" value="F:iron ion binding"/>
    <property type="evidence" value="ECO:0007669"/>
    <property type="project" value="UniProtKB-UniRule"/>
</dbReference>
<feature type="binding site" evidence="8">
    <location>
        <position position="167"/>
    </location>
    <ligand>
        <name>substrate</name>
    </ligand>
</feature>
<evidence type="ECO:0000256" key="2">
    <source>
        <dbReference type="ARBA" id="ARBA00022679"/>
    </source>
</evidence>
<evidence type="ECO:0000256" key="7">
    <source>
        <dbReference type="ARBA" id="ARBA00048117"/>
    </source>
</evidence>
<dbReference type="GO" id="GO:0005737">
    <property type="term" value="C:cytoplasm"/>
    <property type="evidence" value="ECO:0007669"/>
    <property type="project" value="UniProtKB-SubCell"/>
</dbReference>
<name>A0A177E9C7_9BACT</name>
<feature type="binding site" evidence="8">
    <location>
        <position position="274"/>
    </location>
    <ligand>
        <name>substrate</name>
    </ligand>
</feature>
<comment type="caution">
    <text evidence="8">Lacks conserved residue(s) required for the propagation of feature annotation.</text>
</comment>
<dbReference type="FunFam" id="3.30.420.40:FF:000040">
    <property type="entry name" value="tRNA N6-adenosine threonylcarbamoyltransferase"/>
    <property type="match status" value="1"/>
</dbReference>
<comment type="cofactor">
    <cofactor evidence="8">
        <name>Fe(2+)</name>
        <dbReference type="ChEBI" id="CHEBI:29033"/>
    </cofactor>
    <text evidence="8">Binds 1 Fe(2+) ion per subunit.</text>
</comment>
<keyword evidence="2 8" id="KW-0808">Transferase</keyword>
<dbReference type="SUPFAM" id="SSF53067">
    <property type="entry name" value="Actin-like ATPase domain"/>
    <property type="match status" value="2"/>
</dbReference>
<evidence type="ECO:0000259" key="9">
    <source>
        <dbReference type="Pfam" id="PF00814"/>
    </source>
</evidence>
<feature type="binding site" evidence="8">
    <location>
        <begin position="134"/>
        <end position="138"/>
    </location>
    <ligand>
        <name>substrate</name>
    </ligand>
</feature>
<dbReference type="Pfam" id="PF00814">
    <property type="entry name" value="TsaD"/>
    <property type="match status" value="1"/>
</dbReference>
<evidence type="ECO:0000256" key="6">
    <source>
        <dbReference type="ARBA" id="ARBA00023315"/>
    </source>
</evidence>
<dbReference type="HAMAP" id="MF_01445">
    <property type="entry name" value="TsaD"/>
    <property type="match status" value="1"/>
</dbReference>
<evidence type="ECO:0000256" key="5">
    <source>
        <dbReference type="ARBA" id="ARBA00023004"/>
    </source>
</evidence>
<dbReference type="Proteomes" id="UP000076964">
    <property type="component" value="Unassembled WGS sequence"/>
</dbReference>
<protein>
    <recommendedName>
        <fullName evidence="8">tRNA N6-adenosine threonylcarbamoyltransferase</fullName>
        <ecNumber evidence="8">2.3.1.234</ecNumber>
    </recommendedName>
    <alternativeName>
        <fullName evidence="8">N6-L-threonylcarbamoyladenine synthase</fullName>
        <shortName evidence="8">t(6)A synthase</shortName>
    </alternativeName>
    <alternativeName>
        <fullName evidence="8">t(6)A37 threonylcarbamoyladenosine biosynthesis protein TsaD</fullName>
    </alternativeName>
    <alternativeName>
        <fullName evidence="8">tRNA threonylcarbamoyladenosine biosynthesis protein TsaD</fullName>
    </alternativeName>
</protein>
<evidence type="ECO:0000256" key="1">
    <source>
        <dbReference type="ARBA" id="ARBA00022490"/>
    </source>
</evidence>
<reference evidence="10 11" key="1">
    <citation type="submission" date="2016-02" db="EMBL/GenBank/DDBJ databases">
        <title>Draft genome sequence of Thermodesulfatator sp. S606.</title>
        <authorList>
            <person name="Lai Q."/>
            <person name="Cao J."/>
            <person name="Dupont S."/>
            <person name="Shao Z."/>
            <person name="Jebbar M."/>
            <person name="Alain K."/>
        </authorList>
    </citation>
    <scope>NUCLEOTIDE SEQUENCE [LARGE SCALE GENOMIC DNA]</scope>
    <source>
        <strain evidence="10 11">S606</strain>
    </source>
</reference>
<proteinExistence type="inferred from homology"/>
<feature type="binding site" evidence="8">
    <location>
        <position position="302"/>
    </location>
    <ligand>
        <name>Fe cation</name>
        <dbReference type="ChEBI" id="CHEBI:24875"/>
    </ligand>
</feature>
<keyword evidence="6 8" id="KW-0012">Acyltransferase</keyword>
<evidence type="ECO:0000256" key="4">
    <source>
        <dbReference type="ARBA" id="ARBA00022723"/>
    </source>
</evidence>
<gene>
    <name evidence="8" type="primary">tsaD</name>
    <name evidence="10" type="ORF">TH606_00960</name>
</gene>
<dbReference type="InterPro" id="IPR017861">
    <property type="entry name" value="KAE1/TsaD"/>
</dbReference>
<dbReference type="InterPro" id="IPR000905">
    <property type="entry name" value="Gcp-like_dom"/>
</dbReference>
<dbReference type="GO" id="GO:0061711">
    <property type="term" value="F:tRNA N(6)-L-threonylcarbamoyladenine synthase activity"/>
    <property type="evidence" value="ECO:0007669"/>
    <property type="project" value="UniProtKB-EC"/>
</dbReference>
<dbReference type="GO" id="GO:0002949">
    <property type="term" value="P:tRNA threonylcarbamoyladenosine modification"/>
    <property type="evidence" value="ECO:0007669"/>
    <property type="project" value="UniProtKB-UniRule"/>
</dbReference>
<evidence type="ECO:0000313" key="10">
    <source>
        <dbReference type="EMBL" id="OAG28557.1"/>
    </source>
</evidence>
<evidence type="ECO:0000313" key="11">
    <source>
        <dbReference type="Proteomes" id="UP000076964"/>
    </source>
</evidence>
<dbReference type="AlphaFoldDB" id="A0A177E9C7"/>
<dbReference type="RefSeq" id="WP_068540678.1">
    <property type="nucleotide sequence ID" value="NZ_LSFI01000003.1"/>
</dbReference>
<dbReference type="EMBL" id="LSFI01000003">
    <property type="protein sequence ID" value="OAG28557.1"/>
    <property type="molecule type" value="Genomic_DNA"/>
</dbReference>
<dbReference type="EC" id="2.3.1.234" evidence="8"/>
<dbReference type="InterPro" id="IPR022450">
    <property type="entry name" value="TsaD"/>
</dbReference>
<keyword evidence="4 8" id="KW-0479">Metal-binding</keyword>
<keyword evidence="3 8" id="KW-0819">tRNA processing</keyword>
<dbReference type="CDD" id="cd24133">
    <property type="entry name" value="ASKHA_NBD_TsaD_bac"/>
    <property type="match status" value="1"/>
</dbReference>
<keyword evidence="1 8" id="KW-0963">Cytoplasm</keyword>
<dbReference type="NCBIfam" id="TIGR00329">
    <property type="entry name" value="gcp_kae1"/>
    <property type="match status" value="1"/>
</dbReference>
<dbReference type="Gene3D" id="3.30.420.40">
    <property type="match status" value="2"/>
</dbReference>
<keyword evidence="5 8" id="KW-0408">Iron</keyword>
<organism evidence="10 11">
    <name type="scientific">Thermodesulfatator autotrophicus</name>
    <dbReference type="NCBI Taxonomy" id="1795632"/>
    <lineage>
        <taxon>Bacteria</taxon>
        <taxon>Pseudomonadati</taxon>
        <taxon>Thermodesulfobacteriota</taxon>
        <taxon>Thermodesulfobacteria</taxon>
        <taxon>Thermodesulfobacteriales</taxon>
        <taxon>Thermodesulfatatoraceae</taxon>
        <taxon>Thermodesulfatator</taxon>
    </lineage>
</organism>
<keyword evidence="11" id="KW-1185">Reference proteome</keyword>
<feature type="binding site" evidence="8">
    <location>
        <position position="111"/>
    </location>
    <ligand>
        <name>Fe cation</name>
        <dbReference type="ChEBI" id="CHEBI:24875"/>
    </ligand>
</feature>
<evidence type="ECO:0000256" key="3">
    <source>
        <dbReference type="ARBA" id="ARBA00022694"/>
    </source>
</evidence>
<comment type="similarity">
    <text evidence="8">Belongs to the KAE1 / TsaD family.</text>
</comment>
<feature type="domain" description="Gcp-like" evidence="9">
    <location>
        <begin position="24"/>
        <end position="308"/>
    </location>
</feature>